<protein>
    <recommendedName>
        <fullName evidence="2">Phlebovirus glycoprotein G2 fusion domain-containing protein</fullName>
    </recommendedName>
</protein>
<evidence type="ECO:0000313" key="3">
    <source>
        <dbReference type="EMBL" id="CAJ0602737.1"/>
    </source>
</evidence>
<keyword evidence="4" id="KW-1185">Reference proteome</keyword>
<evidence type="ECO:0000313" key="4">
    <source>
        <dbReference type="Proteomes" id="UP001176961"/>
    </source>
</evidence>
<dbReference type="AlphaFoldDB" id="A0AA36MAP6"/>
<dbReference type="Pfam" id="PF07245">
    <property type="entry name" value="Phlebovirus_G2"/>
    <property type="match status" value="1"/>
</dbReference>
<dbReference type="PANTHER" id="PTHR47331">
    <property type="entry name" value="PHD-TYPE DOMAIN-CONTAINING PROTEIN"/>
    <property type="match status" value="1"/>
</dbReference>
<comment type="caution">
    <text evidence="3">The sequence shown here is derived from an EMBL/GenBank/DDBJ whole genome shotgun (WGS) entry which is preliminary data.</text>
</comment>
<feature type="region of interest" description="Disordered" evidence="1">
    <location>
        <begin position="130"/>
        <end position="198"/>
    </location>
</feature>
<proteinExistence type="predicted"/>
<dbReference type="InterPro" id="IPR009878">
    <property type="entry name" value="Phlebovirus_G2_fusion"/>
</dbReference>
<name>A0AA36MAP6_CYLNA</name>
<dbReference type="Proteomes" id="UP001176961">
    <property type="component" value="Unassembled WGS sequence"/>
</dbReference>
<feature type="domain" description="Phlebovirus glycoprotein G2 fusion" evidence="2">
    <location>
        <begin position="423"/>
        <end position="542"/>
    </location>
</feature>
<reference evidence="3" key="1">
    <citation type="submission" date="2023-07" db="EMBL/GenBank/DDBJ databases">
        <authorList>
            <consortium name="CYATHOMIX"/>
        </authorList>
    </citation>
    <scope>NUCLEOTIDE SEQUENCE</scope>
    <source>
        <strain evidence="3">N/A</strain>
    </source>
</reference>
<gene>
    <name evidence="3" type="ORF">CYNAS_LOCUS14720</name>
</gene>
<evidence type="ECO:0000259" key="2">
    <source>
        <dbReference type="Pfam" id="PF07245"/>
    </source>
</evidence>
<sequence>MAAHLITDKRLLTHYCNKLDTIISRFKGEELETLNVAAAQGESASQYTRESLQRLSEAIGALDTVTHNIKQTMTEYATKFTELDYPTEKDKQDFEEYSAKAEKALISATDYLLVLKARVHAFIVVKAEPEHNQHSGSVQVPTPSQPPHERGDIMADKGAPTKTSPPVSEGKKPKARDTERHLKHTETRKVNALQEDNSKTEAVSALELQPVHKGPEFLQKPQQQWSQSDWLVTMESTVRDGEEVSVKEKQVLATRTAEECQSEGDTAVLSLLQRRTWQQTRRIVAWILRFVRNVVGQANTNNQSPILLSTLLSVPRNAVGTRLNGKEILIAGKLLIRLHQQQITSKVINSMQRLNIKKDAEGLFRCYGRLGNSDLDDDAKIPLIILQNSMLAERIIDDCHGRGHLSFTDFDAIQGVTRIFTAIMVPNVPIIWNAFTLTLTSVTIPPIPLLNTAFITDGNNTALWNSVMKPPLWCTNKTAAEQLDCTVIDNCQCAPAEVQANCKCRDVSISEMFGDVGNRLPAIFPAVSFKQDDEGQVKAEEMASRRSYVVGSSATGTHYDDAKAVLKLQRRL</sequence>
<dbReference type="EMBL" id="CATQJL010000305">
    <property type="protein sequence ID" value="CAJ0602737.1"/>
    <property type="molecule type" value="Genomic_DNA"/>
</dbReference>
<evidence type="ECO:0000256" key="1">
    <source>
        <dbReference type="SAM" id="MobiDB-lite"/>
    </source>
</evidence>
<organism evidence="3 4">
    <name type="scientific">Cylicocyclus nassatus</name>
    <name type="common">Nematode worm</name>
    <dbReference type="NCBI Taxonomy" id="53992"/>
    <lineage>
        <taxon>Eukaryota</taxon>
        <taxon>Metazoa</taxon>
        <taxon>Ecdysozoa</taxon>
        <taxon>Nematoda</taxon>
        <taxon>Chromadorea</taxon>
        <taxon>Rhabditida</taxon>
        <taxon>Rhabditina</taxon>
        <taxon>Rhabditomorpha</taxon>
        <taxon>Strongyloidea</taxon>
        <taxon>Strongylidae</taxon>
        <taxon>Cylicocyclus</taxon>
    </lineage>
</organism>
<feature type="compositionally biased region" description="Basic and acidic residues" evidence="1">
    <location>
        <begin position="169"/>
        <end position="189"/>
    </location>
</feature>
<accession>A0AA36MAP6</accession>